<feature type="domain" description="HTH lysR-type" evidence="5">
    <location>
        <begin position="6"/>
        <end position="63"/>
    </location>
</feature>
<dbReference type="InterPro" id="IPR000847">
    <property type="entry name" value="LysR_HTH_N"/>
</dbReference>
<dbReference type="EMBL" id="BAAAQM010000055">
    <property type="protein sequence ID" value="GAA1995726.1"/>
    <property type="molecule type" value="Genomic_DNA"/>
</dbReference>
<dbReference type="InterPro" id="IPR005119">
    <property type="entry name" value="LysR_subst-bd"/>
</dbReference>
<proteinExistence type="inferred from homology"/>
<comment type="similarity">
    <text evidence="1">Belongs to the LysR transcriptional regulatory family.</text>
</comment>
<dbReference type="Gene3D" id="3.40.190.10">
    <property type="entry name" value="Periplasmic binding protein-like II"/>
    <property type="match status" value="2"/>
</dbReference>
<dbReference type="PROSITE" id="PS50931">
    <property type="entry name" value="HTH_LYSR"/>
    <property type="match status" value="1"/>
</dbReference>
<comment type="caution">
    <text evidence="6">The sequence shown here is derived from an EMBL/GenBank/DDBJ whole genome shotgun (WGS) entry which is preliminary data.</text>
</comment>
<evidence type="ECO:0000313" key="7">
    <source>
        <dbReference type="Proteomes" id="UP001499854"/>
    </source>
</evidence>
<dbReference type="PRINTS" id="PR00039">
    <property type="entry name" value="HTHLYSR"/>
</dbReference>
<evidence type="ECO:0000313" key="6">
    <source>
        <dbReference type="EMBL" id="GAA1995726.1"/>
    </source>
</evidence>
<dbReference type="Gene3D" id="1.10.10.10">
    <property type="entry name" value="Winged helix-like DNA-binding domain superfamily/Winged helix DNA-binding domain"/>
    <property type="match status" value="1"/>
</dbReference>
<keyword evidence="7" id="KW-1185">Reference proteome</keyword>
<evidence type="ECO:0000256" key="3">
    <source>
        <dbReference type="ARBA" id="ARBA00023125"/>
    </source>
</evidence>
<evidence type="ECO:0000256" key="1">
    <source>
        <dbReference type="ARBA" id="ARBA00009437"/>
    </source>
</evidence>
<sequence>MAGTELTPQDLRLLLAVAETGSFTAAAEKLGLTQSAVSHAVGSAERRIGVVLFDRGRRGARPTAAGERAVVHARQILRQYEVLVTESRDAAAGTVTGTVRIAAFRSAAAYLLPPALENLAARFPGVVPKVLIVPELGRGTAGEVADGRADVGIATLAEDEEPLPGLSAVELLREQYFLVRPKGRTDVTSLPLIDWAENCSSYTRAWWTCQDWLPATRIDVADDGVVLSMVAKGIGFAVLPELTLTDPHPGVDVVPLDGEPPTRRLVLITTPATARSRAVRELVRNLREFR</sequence>
<evidence type="ECO:0000256" key="2">
    <source>
        <dbReference type="ARBA" id="ARBA00023015"/>
    </source>
</evidence>
<gene>
    <name evidence="6" type="ORF">GCM10009838_70770</name>
</gene>
<dbReference type="SUPFAM" id="SSF53850">
    <property type="entry name" value="Periplasmic binding protein-like II"/>
    <property type="match status" value="1"/>
</dbReference>
<dbReference type="RefSeq" id="WP_344661529.1">
    <property type="nucleotide sequence ID" value="NZ_BAAAQM010000055.1"/>
</dbReference>
<dbReference type="PANTHER" id="PTHR30346:SF28">
    <property type="entry name" value="HTH-TYPE TRANSCRIPTIONAL REGULATOR CYNR"/>
    <property type="match status" value="1"/>
</dbReference>
<dbReference type="InterPro" id="IPR036390">
    <property type="entry name" value="WH_DNA-bd_sf"/>
</dbReference>
<organism evidence="6 7">
    <name type="scientific">Catenulispora subtropica</name>
    <dbReference type="NCBI Taxonomy" id="450798"/>
    <lineage>
        <taxon>Bacteria</taxon>
        <taxon>Bacillati</taxon>
        <taxon>Actinomycetota</taxon>
        <taxon>Actinomycetes</taxon>
        <taxon>Catenulisporales</taxon>
        <taxon>Catenulisporaceae</taxon>
        <taxon>Catenulispora</taxon>
    </lineage>
</organism>
<keyword evidence="4" id="KW-0804">Transcription</keyword>
<evidence type="ECO:0000256" key="4">
    <source>
        <dbReference type="ARBA" id="ARBA00023163"/>
    </source>
</evidence>
<dbReference type="Proteomes" id="UP001499854">
    <property type="component" value="Unassembled WGS sequence"/>
</dbReference>
<dbReference type="Pfam" id="PF03466">
    <property type="entry name" value="LysR_substrate"/>
    <property type="match status" value="1"/>
</dbReference>
<dbReference type="Pfam" id="PF00126">
    <property type="entry name" value="HTH_1"/>
    <property type="match status" value="1"/>
</dbReference>
<dbReference type="SUPFAM" id="SSF46785">
    <property type="entry name" value="Winged helix' DNA-binding domain"/>
    <property type="match status" value="1"/>
</dbReference>
<dbReference type="PANTHER" id="PTHR30346">
    <property type="entry name" value="TRANSCRIPTIONAL DUAL REGULATOR HCAR-RELATED"/>
    <property type="match status" value="1"/>
</dbReference>
<name>A0ABN2T053_9ACTN</name>
<evidence type="ECO:0000259" key="5">
    <source>
        <dbReference type="PROSITE" id="PS50931"/>
    </source>
</evidence>
<keyword evidence="3" id="KW-0238">DNA-binding</keyword>
<dbReference type="InterPro" id="IPR036388">
    <property type="entry name" value="WH-like_DNA-bd_sf"/>
</dbReference>
<keyword evidence="2" id="KW-0805">Transcription regulation</keyword>
<protein>
    <submittedName>
        <fullName evidence="6">LysR family transcriptional regulator</fullName>
    </submittedName>
</protein>
<accession>A0ABN2T053</accession>
<dbReference type="CDD" id="cd05466">
    <property type="entry name" value="PBP2_LTTR_substrate"/>
    <property type="match status" value="1"/>
</dbReference>
<reference evidence="6 7" key="1">
    <citation type="journal article" date="2019" name="Int. J. Syst. Evol. Microbiol.">
        <title>The Global Catalogue of Microorganisms (GCM) 10K type strain sequencing project: providing services to taxonomists for standard genome sequencing and annotation.</title>
        <authorList>
            <consortium name="The Broad Institute Genomics Platform"/>
            <consortium name="The Broad Institute Genome Sequencing Center for Infectious Disease"/>
            <person name="Wu L."/>
            <person name="Ma J."/>
        </authorList>
    </citation>
    <scope>NUCLEOTIDE SEQUENCE [LARGE SCALE GENOMIC DNA]</scope>
    <source>
        <strain evidence="6 7">JCM 16013</strain>
    </source>
</reference>